<dbReference type="PRINTS" id="PR00237">
    <property type="entry name" value="GPCRRHODOPSN"/>
</dbReference>
<dbReference type="Gene3D" id="1.20.1070.10">
    <property type="entry name" value="Rhodopsin 7-helix transmembrane proteins"/>
    <property type="match status" value="1"/>
</dbReference>
<feature type="transmembrane region" description="Helical" evidence="8">
    <location>
        <begin position="185"/>
        <end position="203"/>
    </location>
</feature>
<evidence type="ECO:0000259" key="9">
    <source>
        <dbReference type="PROSITE" id="PS50262"/>
    </source>
</evidence>
<comment type="subcellular location">
    <subcellularLocation>
        <location evidence="1">Membrane</location>
        <topology evidence="1">Multi-pass membrane protein</topology>
    </subcellularLocation>
</comment>
<keyword evidence="11" id="KW-1185">Reference proteome</keyword>
<dbReference type="AlphaFoldDB" id="A0A8W8NQA3"/>
<evidence type="ECO:0000313" key="11">
    <source>
        <dbReference type="Proteomes" id="UP000005408"/>
    </source>
</evidence>
<keyword evidence="4" id="KW-0297">G-protein coupled receptor</keyword>
<feature type="transmembrane region" description="Helical" evidence="8">
    <location>
        <begin position="281"/>
        <end position="305"/>
    </location>
</feature>
<feature type="transmembrane region" description="Helical" evidence="8">
    <location>
        <begin position="413"/>
        <end position="436"/>
    </location>
</feature>
<feature type="transmembrane region" description="Helical" evidence="8">
    <location>
        <begin position="224"/>
        <end position="244"/>
    </location>
</feature>
<keyword evidence="2 8" id="KW-0812">Transmembrane</keyword>
<keyword evidence="6" id="KW-0675">Receptor</keyword>
<evidence type="ECO:0000256" key="8">
    <source>
        <dbReference type="SAM" id="Phobius"/>
    </source>
</evidence>
<organism evidence="10 11">
    <name type="scientific">Magallana gigas</name>
    <name type="common">Pacific oyster</name>
    <name type="synonym">Crassostrea gigas</name>
    <dbReference type="NCBI Taxonomy" id="29159"/>
    <lineage>
        <taxon>Eukaryota</taxon>
        <taxon>Metazoa</taxon>
        <taxon>Spiralia</taxon>
        <taxon>Lophotrochozoa</taxon>
        <taxon>Mollusca</taxon>
        <taxon>Bivalvia</taxon>
        <taxon>Autobranchia</taxon>
        <taxon>Pteriomorphia</taxon>
        <taxon>Ostreida</taxon>
        <taxon>Ostreoidea</taxon>
        <taxon>Ostreidae</taxon>
        <taxon>Magallana</taxon>
    </lineage>
</organism>
<dbReference type="Pfam" id="PF00001">
    <property type="entry name" value="7tm_1"/>
    <property type="match status" value="1"/>
</dbReference>
<feature type="transmembrane region" description="Helical" evidence="8">
    <location>
        <begin position="112"/>
        <end position="136"/>
    </location>
</feature>
<protein>
    <recommendedName>
        <fullName evidence="9">G-protein coupled receptors family 1 profile domain-containing protein</fullName>
    </recommendedName>
</protein>
<dbReference type="Proteomes" id="UP000005408">
    <property type="component" value="Unassembled WGS sequence"/>
</dbReference>
<dbReference type="PANTHER" id="PTHR24243:SF208">
    <property type="entry name" value="PYROKININ-1 RECEPTOR"/>
    <property type="match status" value="1"/>
</dbReference>
<dbReference type="PROSITE" id="PS50262">
    <property type="entry name" value="G_PROTEIN_RECEP_F1_2"/>
    <property type="match status" value="1"/>
</dbReference>
<keyword evidence="5 8" id="KW-0472">Membrane</keyword>
<evidence type="ECO:0000256" key="7">
    <source>
        <dbReference type="ARBA" id="ARBA00023224"/>
    </source>
</evidence>
<evidence type="ECO:0000256" key="1">
    <source>
        <dbReference type="ARBA" id="ARBA00004141"/>
    </source>
</evidence>
<feature type="transmembrane region" description="Helical" evidence="8">
    <location>
        <begin position="456"/>
        <end position="475"/>
    </location>
</feature>
<proteinExistence type="predicted"/>
<evidence type="ECO:0000256" key="3">
    <source>
        <dbReference type="ARBA" id="ARBA00022989"/>
    </source>
</evidence>
<name>A0A8W8NQA3_MAGGI</name>
<sequence>MTAAYHLKNHRRRRGTWARPWLGRRKEHGAYHALSKELAEEDPQGFLNFVRMDTKDFDDLLQMISPAVSKHGQRNQRSGGCIELAQTQMMNTSASLNKKESYDPVDAGTTPAIIFLCILMAIGTIANGHVFGIFLFRYNRKSTYVTFVLALALIDLVVCVCDIPLEILDLMYPYDFYSETGCKLFKLMSATLSLSSIFTLALLSRERFKRVCYPLKPQWTNTMCRRYIAGGMVLSFLISAPVLYVHGLRRVKVADDSFVHTCFFDDDADEDWNPPLVHLSFLYLIFVVCLFLLIISYTCIGISLYRRRSLLYRRDQPVQSSISYIRTDVHSGSKNLTSSFSDVSDNHTLIMLNSRENYKSSSGSVNIKNIAEERRFTSSEKDNKSSPVRQEMAGIQLVSTGKNPPRNSHRSTIIPFIITAIFIVVFLPYLILGVFLCLKENFKANMTTTELSLYRLAMRLIFVNNVVNCFVYGIFDSRFQTALKEVYRSAFLQLKSSLA</sequence>
<dbReference type="GO" id="GO:0004930">
    <property type="term" value="F:G protein-coupled receptor activity"/>
    <property type="evidence" value="ECO:0007669"/>
    <property type="project" value="UniProtKB-KW"/>
</dbReference>
<feature type="transmembrane region" description="Helical" evidence="8">
    <location>
        <begin position="143"/>
        <end position="165"/>
    </location>
</feature>
<evidence type="ECO:0000256" key="4">
    <source>
        <dbReference type="ARBA" id="ARBA00023040"/>
    </source>
</evidence>
<evidence type="ECO:0000256" key="6">
    <source>
        <dbReference type="ARBA" id="ARBA00023170"/>
    </source>
</evidence>
<dbReference type="CDD" id="cd00637">
    <property type="entry name" value="7tm_classA_rhodopsin-like"/>
    <property type="match status" value="1"/>
</dbReference>
<dbReference type="SUPFAM" id="SSF81321">
    <property type="entry name" value="Family A G protein-coupled receptor-like"/>
    <property type="match status" value="1"/>
</dbReference>
<dbReference type="PANTHER" id="PTHR24243">
    <property type="entry name" value="G-PROTEIN COUPLED RECEPTOR"/>
    <property type="match status" value="1"/>
</dbReference>
<feature type="domain" description="G-protein coupled receptors family 1 profile" evidence="9">
    <location>
        <begin position="126"/>
        <end position="472"/>
    </location>
</feature>
<evidence type="ECO:0000256" key="2">
    <source>
        <dbReference type="ARBA" id="ARBA00022692"/>
    </source>
</evidence>
<dbReference type="EnsemblMetazoa" id="G6873.2">
    <property type="protein sequence ID" value="G6873.2:cds"/>
    <property type="gene ID" value="G6873"/>
</dbReference>
<keyword evidence="7" id="KW-0807">Transducer</keyword>
<keyword evidence="3 8" id="KW-1133">Transmembrane helix</keyword>
<dbReference type="InterPro" id="IPR000276">
    <property type="entry name" value="GPCR_Rhodpsn"/>
</dbReference>
<accession>A0A8W8NQA3</accession>
<evidence type="ECO:0000256" key="5">
    <source>
        <dbReference type="ARBA" id="ARBA00023136"/>
    </source>
</evidence>
<reference evidence="10" key="1">
    <citation type="submission" date="2022-08" db="UniProtKB">
        <authorList>
            <consortium name="EnsemblMetazoa"/>
        </authorList>
    </citation>
    <scope>IDENTIFICATION</scope>
    <source>
        <strain evidence="10">05x7-T-G4-1.051#20</strain>
    </source>
</reference>
<evidence type="ECO:0000313" key="10">
    <source>
        <dbReference type="EnsemblMetazoa" id="G6873.2:cds"/>
    </source>
</evidence>
<dbReference type="InterPro" id="IPR017452">
    <property type="entry name" value="GPCR_Rhodpsn_7TM"/>
</dbReference>
<dbReference type="GO" id="GO:0016020">
    <property type="term" value="C:membrane"/>
    <property type="evidence" value="ECO:0007669"/>
    <property type="project" value="UniProtKB-SubCell"/>
</dbReference>